<keyword evidence="3" id="KW-0804">Transcription</keyword>
<evidence type="ECO:0000256" key="2">
    <source>
        <dbReference type="ARBA" id="ARBA00023125"/>
    </source>
</evidence>
<accession>A0ABP7F2J9</accession>
<dbReference type="InterPro" id="IPR050313">
    <property type="entry name" value="Carb_Metab_HTH_regulators"/>
</dbReference>
<dbReference type="SUPFAM" id="SSF46785">
    <property type="entry name" value="Winged helix' DNA-binding domain"/>
    <property type="match status" value="1"/>
</dbReference>
<keyword evidence="1" id="KW-0805">Transcription regulation</keyword>
<keyword evidence="6" id="KW-1185">Reference proteome</keyword>
<dbReference type="InterPro" id="IPR014036">
    <property type="entry name" value="DeoR-like_C"/>
</dbReference>
<dbReference type="InterPro" id="IPR036390">
    <property type="entry name" value="WH_DNA-bd_sf"/>
</dbReference>
<gene>
    <name evidence="5" type="ORF">GCM10023082_25960</name>
</gene>
<dbReference type="SUPFAM" id="SSF100950">
    <property type="entry name" value="NagB/RpiA/CoA transferase-like"/>
    <property type="match status" value="1"/>
</dbReference>
<dbReference type="PROSITE" id="PS51000">
    <property type="entry name" value="HTH_DEOR_2"/>
    <property type="match status" value="1"/>
</dbReference>
<dbReference type="InterPro" id="IPR001034">
    <property type="entry name" value="DeoR_HTH"/>
</dbReference>
<feature type="domain" description="HTH deoR-type" evidence="4">
    <location>
        <begin position="4"/>
        <end position="59"/>
    </location>
</feature>
<dbReference type="Gene3D" id="1.10.10.10">
    <property type="entry name" value="Winged helix-like DNA-binding domain superfamily/Winged helix DNA-binding domain"/>
    <property type="match status" value="1"/>
</dbReference>
<dbReference type="PANTHER" id="PTHR30363:SF44">
    <property type="entry name" value="AGA OPERON TRANSCRIPTIONAL REPRESSOR-RELATED"/>
    <property type="match status" value="1"/>
</dbReference>
<dbReference type="InterPro" id="IPR018356">
    <property type="entry name" value="Tscrpt_reg_HTH_DeoR_CS"/>
</dbReference>
<dbReference type="SMART" id="SM00420">
    <property type="entry name" value="HTH_DEOR"/>
    <property type="match status" value="1"/>
</dbReference>
<evidence type="ECO:0000313" key="6">
    <source>
        <dbReference type="Proteomes" id="UP001499884"/>
    </source>
</evidence>
<dbReference type="GO" id="GO:0003677">
    <property type="term" value="F:DNA binding"/>
    <property type="evidence" value="ECO:0007669"/>
    <property type="project" value="UniProtKB-KW"/>
</dbReference>
<dbReference type="Pfam" id="PF08220">
    <property type="entry name" value="HTH_DeoR"/>
    <property type="match status" value="1"/>
</dbReference>
<evidence type="ECO:0000256" key="1">
    <source>
        <dbReference type="ARBA" id="ARBA00023015"/>
    </source>
</evidence>
<organism evidence="5 6">
    <name type="scientific">Streptomyces tremellae</name>
    <dbReference type="NCBI Taxonomy" id="1124239"/>
    <lineage>
        <taxon>Bacteria</taxon>
        <taxon>Bacillati</taxon>
        <taxon>Actinomycetota</taxon>
        <taxon>Actinomycetes</taxon>
        <taxon>Kitasatosporales</taxon>
        <taxon>Streptomycetaceae</taxon>
        <taxon>Streptomyces</taxon>
    </lineage>
</organism>
<dbReference type="PANTHER" id="PTHR30363">
    <property type="entry name" value="HTH-TYPE TRANSCRIPTIONAL REGULATOR SRLR-RELATED"/>
    <property type="match status" value="1"/>
</dbReference>
<keyword evidence="2 5" id="KW-0238">DNA-binding</keyword>
<dbReference type="EMBL" id="BAABEP010000014">
    <property type="protein sequence ID" value="GAA3726805.1"/>
    <property type="molecule type" value="Genomic_DNA"/>
</dbReference>
<evidence type="ECO:0000256" key="3">
    <source>
        <dbReference type="ARBA" id="ARBA00023163"/>
    </source>
</evidence>
<dbReference type="PROSITE" id="PS00894">
    <property type="entry name" value="HTH_DEOR_1"/>
    <property type="match status" value="1"/>
</dbReference>
<dbReference type="Pfam" id="PF00455">
    <property type="entry name" value="DeoRC"/>
    <property type="match status" value="1"/>
</dbReference>
<name>A0ABP7F2J9_9ACTN</name>
<protein>
    <submittedName>
        <fullName evidence="5">DeoR/GlpR family DNA-binding transcription regulator</fullName>
    </submittedName>
</protein>
<dbReference type="Proteomes" id="UP001499884">
    <property type="component" value="Unassembled WGS sequence"/>
</dbReference>
<comment type="caution">
    <text evidence="5">The sequence shown here is derived from an EMBL/GenBank/DDBJ whole genome shotgun (WGS) entry which is preliminary data.</text>
</comment>
<evidence type="ECO:0000259" key="4">
    <source>
        <dbReference type="PROSITE" id="PS51000"/>
    </source>
</evidence>
<sequence length="267" mass="27053">MGGMTNRLRQIADAVRAAGEMSVADLAELTSASEMTVRRDLEALAAQGVLERFRGGARSLLLRGEETPFALRAGDGAERKRRLAAEVAGLIADGEAVVVDGGTTCLEVARALRGRRLTAMPLSLHSANALAGGGRVTLLLPGGEARPGELGLVGPLAEASLAALRFDTAVIGCCGLTAADGLTAYDLPEAAVKRAAIRAARRVVAVTEGAKLTRTALAHVADASDLDLVVTDDTAPEEARAALAAAGTVVRVAGDAGEAVSAGDAGR</sequence>
<proteinExistence type="predicted"/>
<evidence type="ECO:0000313" key="5">
    <source>
        <dbReference type="EMBL" id="GAA3726805.1"/>
    </source>
</evidence>
<dbReference type="InterPro" id="IPR037171">
    <property type="entry name" value="NagB/RpiA_transferase-like"/>
</dbReference>
<dbReference type="SMART" id="SM01134">
    <property type="entry name" value="DeoRC"/>
    <property type="match status" value="1"/>
</dbReference>
<reference evidence="6" key="1">
    <citation type="journal article" date="2019" name="Int. J. Syst. Evol. Microbiol.">
        <title>The Global Catalogue of Microorganisms (GCM) 10K type strain sequencing project: providing services to taxonomists for standard genome sequencing and annotation.</title>
        <authorList>
            <consortium name="The Broad Institute Genomics Platform"/>
            <consortium name="The Broad Institute Genome Sequencing Center for Infectious Disease"/>
            <person name="Wu L."/>
            <person name="Ma J."/>
        </authorList>
    </citation>
    <scope>NUCLEOTIDE SEQUENCE [LARGE SCALE GENOMIC DNA]</scope>
    <source>
        <strain evidence="6">JCM 30846</strain>
    </source>
</reference>
<dbReference type="InterPro" id="IPR036388">
    <property type="entry name" value="WH-like_DNA-bd_sf"/>
</dbReference>
<dbReference type="PRINTS" id="PR00037">
    <property type="entry name" value="HTHLACR"/>
</dbReference>